<feature type="non-terminal residue" evidence="1">
    <location>
        <position position="1"/>
    </location>
</feature>
<keyword evidence="2" id="KW-1185">Reference proteome</keyword>
<proteinExistence type="predicted"/>
<gene>
    <name evidence="1" type="ORF">AMELA_G00119780</name>
</gene>
<dbReference type="AlphaFoldDB" id="A0A7J6AP08"/>
<evidence type="ECO:0000313" key="2">
    <source>
        <dbReference type="Proteomes" id="UP000593565"/>
    </source>
</evidence>
<name>A0A7J6AP08_AMEME</name>
<dbReference type="EMBL" id="JAAGNN010000010">
    <property type="protein sequence ID" value="KAF4083701.1"/>
    <property type="molecule type" value="Genomic_DNA"/>
</dbReference>
<accession>A0A7J6AP08</accession>
<comment type="caution">
    <text evidence="1">The sequence shown here is derived from an EMBL/GenBank/DDBJ whole genome shotgun (WGS) entry which is preliminary data.</text>
</comment>
<protein>
    <submittedName>
        <fullName evidence="1">Uncharacterized protein</fullName>
    </submittedName>
</protein>
<evidence type="ECO:0000313" key="1">
    <source>
        <dbReference type="EMBL" id="KAF4083701.1"/>
    </source>
</evidence>
<organism evidence="1 2">
    <name type="scientific">Ameiurus melas</name>
    <name type="common">Black bullhead</name>
    <name type="synonym">Silurus melas</name>
    <dbReference type="NCBI Taxonomy" id="219545"/>
    <lineage>
        <taxon>Eukaryota</taxon>
        <taxon>Metazoa</taxon>
        <taxon>Chordata</taxon>
        <taxon>Craniata</taxon>
        <taxon>Vertebrata</taxon>
        <taxon>Euteleostomi</taxon>
        <taxon>Actinopterygii</taxon>
        <taxon>Neopterygii</taxon>
        <taxon>Teleostei</taxon>
        <taxon>Ostariophysi</taxon>
        <taxon>Siluriformes</taxon>
        <taxon>Ictaluridae</taxon>
        <taxon>Ameiurus</taxon>
    </lineage>
</organism>
<reference evidence="1 2" key="1">
    <citation type="submission" date="2020-02" db="EMBL/GenBank/DDBJ databases">
        <title>A chromosome-scale genome assembly of the black bullhead catfish (Ameiurus melas).</title>
        <authorList>
            <person name="Wen M."/>
            <person name="Zham M."/>
            <person name="Cabau C."/>
            <person name="Klopp C."/>
            <person name="Donnadieu C."/>
            <person name="Roques C."/>
            <person name="Bouchez O."/>
            <person name="Lampietro C."/>
            <person name="Jouanno E."/>
            <person name="Herpin A."/>
            <person name="Louis A."/>
            <person name="Berthelot C."/>
            <person name="Parey E."/>
            <person name="Roest-Crollius H."/>
            <person name="Braasch I."/>
            <person name="Postlethwait J."/>
            <person name="Robinson-Rechavi M."/>
            <person name="Echchiki A."/>
            <person name="Begum T."/>
            <person name="Montfort J."/>
            <person name="Schartl M."/>
            <person name="Bobe J."/>
            <person name="Guiguen Y."/>
        </authorList>
    </citation>
    <scope>NUCLEOTIDE SEQUENCE [LARGE SCALE GENOMIC DNA]</scope>
    <source>
        <strain evidence="1">M_S1</strain>
        <tissue evidence="1">Blood</tissue>
    </source>
</reference>
<sequence>GTPNLRAATVNKGCVSISSVVRQSDQRGGHFKFRLNRIEWNVHSLIKNPHSAPQKPGGVDARYVPLPEMTSCFLKPLSSKKNGERTPIRLRLLHSVRSCMKYNDRNEQTDVDKRQW</sequence>
<dbReference type="Proteomes" id="UP000593565">
    <property type="component" value="Unassembled WGS sequence"/>
</dbReference>